<dbReference type="EMBL" id="CP071446">
    <property type="protein sequence ID" value="QTA38083.1"/>
    <property type="molecule type" value="Genomic_DNA"/>
</dbReference>
<name>A0ABX7S681_9BACT</name>
<dbReference type="InterPro" id="IPR014756">
    <property type="entry name" value="Ig_E-set"/>
</dbReference>
<evidence type="ECO:0000313" key="1">
    <source>
        <dbReference type="EMBL" id="QTA38083.1"/>
    </source>
</evidence>
<evidence type="ECO:0000313" key="2">
    <source>
        <dbReference type="Proteomes" id="UP000671862"/>
    </source>
</evidence>
<proteinExistence type="predicted"/>
<sequence length="252" mass="27435">MKKGLLITFALLALVFVLFGCFNVVPPVTPGIAFEVLLPDTTEATQIFVVGSMNGWNKANPWITLNVVEKDGKKYAVGEVPVGSDILPAASVTGGAEFEYKYLAGKDWAYVEKQADGSNDIANRFMYVDEFSKIFIKDAVLNWAGAAPTAPATSAITVKFVAYVPSTTPDGSIVQLAGSMNGWNGEDMTKEGDVWTITKQLEANTYYEFKLRLGSDWSYPEGNKDGGYRGNRGLILSNDATVTIKVLSWENM</sequence>
<dbReference type="Proteomes" id="UP000671862">
    <property type="component" value="Chromosome"/>
</dbReference>
<dbReference type="InterPro" id="IPR013783">
    <property type="entry name" value="Ig-like_fold"/>
</dbReference>
<dbReference type="PROSITE" id="PS51257">
    <property type="entry name" value="PROKAR_LIPOPROTEIN"/>
    <property type="match status" value="1"/>
</dbReference>
<protein>
    <recommendedName>
        <fullName evidence="3">CBM20 domain-containing protein</fullName>
    </recommendedName>
</protein>
<dbReference type="RefSeq" id="WP_207566804.1">
    <property type="nucleotide sequence ID" value="NZ_CP071446.1"/>
</dbReference>
<dbReference type="Gene3D" id="2.60.40.10">
    <property type="entry name" value="Immunoglobulins"/>
    <property type="match status" value="2"/>
</dbReference>
<organism evidence="1 2">
    <name type="scientific">Thermosipho ferrireducens</name>
    <dbReference type="NCBI Taxonomy" id="2571116"/>
    <lineage>
        <taxon>Bacteria</taxon>
        <taxon>Thermotogati</taxon>
        <taxon>Thermotogota</taxon>
        <taxon>Thermotogae</taxon>
        <taxon>Thermotogales</taxon>
        <taxon>Fervidobacteriaceae</taxon>
        <taxon>Thermosipho</taxon>
    </lineage>
</organism>
<accession>A0ABX7S681</accession>
<gene>
    <name evidence="1" type="ORF">JYK00_00600</name>
</gene>
<evidence type="ECO:0008006" key="3">
    <source>
        <dbReference type="Google" id="ProtNLM"/>
    </source>
</evidence>
<keyword evidence="2" id="KW-1185">Reference proteome</keyword>
<reference evidence="1 2" key="1">
    <citation type="submission" date="2021-03" db="EMBL/GenBank/DDBJ databases">
        <title>Thermosipho ferrireducens sp.nov., an anaerobic thermophilic iron-reducing bacterium isolated from a deep-sea hydrothermal sulfide deposits.</title>
        <authorList>
            <person name="Zeng X."/>
            <person name="Chen Y."/>
            <person name="Shao Z."/>
        </authorList>
    </citation>
    <scope>NUCLEOTIDE SEQUENCE [LARGE SCALE GENOMIC DNA]</scope>
    <source>
        <strain evidence="1 2">JL129W03</strain>
    </source>
</reference>
<dbReference type="SUPFAM" id="SSF81296">
    <property type="entry name" value="E set domains"/>
    <property type="match status" value="1"/>
</dbReference>